<evidence type="ECO:0000313" key="1">
    <source>
        <dbReference type="EMBL" id="TNN50995.1"/>
    </source>
</evidence>
<dbReference type="AlphaFoldDB" id="A0A4Z2GCY9"/>
<accession>A0A4Z2GCY9</accession>
<evidence type="ECO:0000313" key="2">
    <source>
        <dbReference type="Proteomes" id="UP000314294"/>
    </source>
</evidence>
<dbReference type="Proteomes" id="UP000314294">
    <property type="component" value="Unassembled WGS sequence"/>
</dbReference>
<dbReference type="EMBL" id="SRLO01000598">
    <property type="protein sequence ID" value="TNN50995.1"/>
    <property type="molecule type" value="Genomic_DNA"/>
</dbReference>
<keyword evidence="2" id="KW-1185">Reference proteome</keyword>
<gene>
    <name evidence="1" type="ORF">EYF80_038797</name>
</gene>
<comment type="caution">
    <text evidence="1">The sequence shown here is derived from an EMBL/GenBank/DDBJ whole genome shotgun (WGS) entry which is preliminary data.</text>
</comment>
<organism evidence="1 2">
    <name type="scientific">Liparis tanakae</name>
    <name type="common">Tanaka's snailfish</name>
    <dbReference type="NCBI Taxonomy" id="230148"/>
    <lineage>
        <taxon>Eukaryota</taxon>
        <taxon>Metazoa</taxon>
        <taxon>Chordata</taxon>
        <taxon>Craniata</taxon>
        <taxon>Vertebrata</taxon>
        <taxon>Euteleostomi</taxon>
        <taxon>Actinopterygii</taxon>
        <taxon>Neopterygii</taxon>
        <taxon>Teleostei</taxon>
        <taxon>Neoteleostei</taxon>
        <taxon>Acanthomorphata</taxon>
        <taxon>Eupercaria</taxon>
        <taxon>Perciformes</taxon>
        <taxon>Cottioidei</taxon>
        <taxon>Cottales</taxon>
        <taxon>Liparidae</taxon>
        <taxon>Liparis</taxon>
    </lineage>
</organism>
<name>A0A4Z2GCY9_9TELE</name>
<reference evidence="1 2" key="1">
    <citation type="submission" date="2019-03" db="EMBL/GenBank/DDBJ databases">
        <title>First draft genome of Liparis tanakae, snailfish: a comprehensive survey of snailfish specific genes.</title>
        <authorList>
            <person name="Kim W."/>
            <person name="Song I."/>
            <person name="Jeong J.-H."/>
            <person name="Kim D."/>
            <person name="Kim S."/>
            <person name="Ryu S."/>
            <person name="Song J.Y."/>
            <person name="Lee S.K."/>
        </authorList>
    </citation>
    <scope>NUCLEOTIDE SEQUENCE [LARGE SCALE GENOMIC DNA]</scope>
    <source>
        <tissue evidence="1">Muscle</tissue>
    </source>
</reference>
<protein>
    <submittedName>
        <fullName evidence="1">Uncharacterized protein</fullName>
    </submittedName>
</protein>
<sequence length="84" mass="9379">MQLPVLLAVVEWNTQNYILLANPSTPWIRLSIQGRLSGCSQAPSPSPVASDSWPRTHGVVCTLFTRLDRLNPSITIHQQIYAHD</sequence>
<proteinExistence type="predicted"/>